<evidence type="ECO:0000313" key="3">
    <source>
        <dbReference type="Proteomes" id="UP001596118"/>
    </source>
</evidence>
<evidence type="ECO:0008006" key="4">
    <source>
        <dbReference type="Google" id="ProtNLM"/>
    </source>
</evidence>
<feature type="region of interest" description="Disordered" evidence="1">
    <location>
        <begin position="18"/>
        <end position="67"/>
    </location>
</feature>
<comment type="caution">
    <text evidence="2">The sequence shown here is derived from an EMBL/GenBank/DDBJ whole genome shotgun (WGS) entry which is preliminary data.</text>
</comment>
<dbReference type="EMBL" id="JBHSKY010000007">
    <property type="protein sequence ID" value="MFC5278664.1"/>
    <property type="molecule type" value="Genomic_DNA"/>
</dbReference>
<organism evidence="2 3">
    <name type="scientific">Halorubrum rubrum</name>
    <dbReference type="NCBI Taxonomy" id="1126240"/>
    <lineage>
        <taxon>Archaea</taxon>
        <taxon>Methanobacteriati</taxon>
        <taxon>Methanobacteriota</taxon>
        <taxon>Stenosarchaea group</taxon>
        <taxon>Halobacteria</taxon>
        <taxon>Halobacteriales</taxon>
        <taxon>Haloferacaceae</taxon>
        <taxon>Halorubrum</taxon>
    </lineage>
</organism>
<dbReference type="Proteomes" id="UP001596118">
    <property type="component" value="Unassembled WGS sequence"/>
</dbReference>
<sequence>MNRRGALKLLGSTGTIAVAGCVSDGQPPATDDSSPESSNNTSADSSTEASGNTSDGSDSGESDVDVEEALEDAEDNIDRAVRLIEQETTFSFSIGPDASVSTDAIHLALDQADEALDRIESPTDVISEEELQAYRDYVSVLREFTTGLETIGEALNTLSTAEAYRNTQRYEDSIEKLDEAGGLFSDGSEPITSARERLDGIEIDVVDTDAISRTRTTEAFDELAELTDAYLIYTDATIPFYTGLELYWAAMETYEDEEEYADAEETFLEASQHLSTAQTQYLQAESEVPASIRDVFIERTCAAGAMLDSATHMNDASAAAEGGNYENARESENKAVDARNRSCWV</sequence>
<feature type="compositionally biased region" description="Acidic residues" evidence="1">
    <location>
        <begin position="58"/>
        <end position="67"/>
    </location>
</feature>
<protein>
    <recommendedName>
        <fullName evidence="4">DUF3829 domain-containing protein</fullName>
    </recommendedName>
</protein>
<reference evidence="2 3" key="1">
    <citation type="journal article" date="2019" name="Int. J. Syst. Evol. Microbiol.">
        <title>The Global Catalogue of Microorganisms (GCM) 10K type strain sequencing project: providing services to taxonomists for standard genome sequencing and annotation.</title>
        <authorList>
            <consortium name="The Broad Institute Genomics Platform"/>
            <consortium name="The Broad Institute Genome Sequencing Center for Infectious Disease"/>
            <person name="Wu L."/>
            <person name="Ma J."/>
        </authorList>
    </citation>
    <scope>NUCLEOTIDE SEQUENCE [LARGE SCALE GENOMIC DNA]</scope>
    <source>
        <strain evidence="2 3">CGMCC 1.12124</strain>
    </source>
</reference>
<dbReference type="RefSeq" id="WP_256411071.1">
    <property type="nucleotide sequence ID" value="NZ_JANHDM010000003.1"/>
</dbReference>
<evidence type="ECO:0000313" key="2">
    <source>
        <dbReference type="EMBL" id="MFC5278664.1"/>
    </source>
</evidence>
<accession>A0ABD5R174</accession>
<keyword evidence="3" id="KW-1185">Reference proteome</keyword>
<gene>
    <name evidence="2" type="ORF">ACFPM1_07835</name>
</gene>
<name>A0ABD5R174_9EURY</name>
<proteinExistence type="predicted"/>
<dbReference type="AlphaFoldDB" id="A0ABD5R174"/>
<feature type="compositionally biased region" description="Polar residues" evidence="1">
    <location>
        <begin position="31"/>
        <end position="53"/>
    </location>
</feature>
<dbReference type="PROSITE" id="PS51257">
    <property type="entry name" value="PROKAR_LIPOPROTEIN"/>
    <property type="match status" value="1"/>
</dbReference>
<evidence type="ECO:0000256" key="1">
    <source>
        <dbReference type="SAM" id="MobiDB-lite"/>
    </source>
</evidence>